<name>A9KJ96_LACP7</name>
<dbReference type="eggNOG" id="COG1840">
    <property type="taxonomic scope" value="Bacteria"/>
</dbReference>
<protein>
    <recommendedName>
        <fullName evidence="4">Lipoprotein</fullName>
    </recommendedName>
</protein>
<dbReference type="Proteomes" id="UP000000370">
    <property type="component" value="Chromosome"/>
</dbReference>
<evidence type="ECO:0000313" key="2">
    <source>
        <dbReference type="EMBL" id="ABX42508.1"/>
    </source>
</evidence>
<dbReference type="OrthoDB" id="360518at2"/>
<dbReference type="PROSITE" id="PS51257">
    <property type="entry name" value="PROKAR_LIPOPROTEIN"/>
    <property type="match status" value="1"/>
</dbReference>
<dbReference type="STRING" id="357809.Cphy_2142"/>
<keyword evidence="1" id="KW-0732">Signal</keyword>
<feature type="signal peptide" evidence="1">
    <location>
        <begin position="1"/>
        <end position="19"/>
    </location>
</feature>
<feature type="chain" id="PRO_5038650953" description="Lipoprotein" evidence="1">
    <location>
        <begin position="20"/>
        <end position="445"/>
    </location>
</feature>
<evidence type="ECO:0000256" key="1">
    <source>
        <dbReference type="SAM" id="SignalP"/>
    </source>
</evidence>
<dbReference type="RefSeq" id="WP_012200162.1">
    <property type="nucleotide sequence ID" value="NC_010001.1"/>
</dbReference>
<gene>
    <name evidence="2" type="ordered locus">Cphy_2142</name>
</gene>
<dbReference type="AlphaFoldDB" id="A9KJ96"/>
<dbReference type="EMBL" id="CP000885">
    <property type="protein sequence ID" value="ABX42508.1"/>
    <property type="molecule type" value="Genomic_DNA"/>
</dbReference>
<dbReference type="KEGG" id="cpy:Cphy_2142"/>
<proteinExistence type="predicted"/>
<evidence type="ECO:0008006" key="4">
    <source>
        <dbReference type="Google" id="ProtNLM"/>
    </source>
</evidence>
<keyword evidence="3" id="KW-1185">Reference proteome</keyword>
<reference evidence="3" key="1">
    <citation type="submission" date="2007-11" db="EMBL/GenBank/DDBJ databases">
        <title>Complete genome sequence of Clostridium phytofermentans ISDg.</title>
        <authorList>
            <person name="Leschine S.B."/>
            <person name="Warnick T.A."/>
            <person name="Blanchard J.L."/>
            <person name="Schnell D.J."/>
            <person name="Petit E.L."/>
            <person name="LaTouf W.G."/>
            <person name="Copeland A."/>
            <person name="Lucas S."/>
            <person name="Lapidus A."/>
            <person name="Barry K."/>
            <person name="Glavina del Rio T."/>
            <person name="Dalin E."/>
            <person name="Tice H."/>
            <person name="Pitluck S."/>
            <person name="Kiss H."/>
            <person name="Brettin T."/>
            <person name="Bruce D."/>
            <person name="Detter J.C."/>
            <person name="Han C."/>
            <person name="Kuske C."/>
            <person name="Schmutz J."/>
            <person name="Larimer F."/>
            <person name="Land M."/>
            <person name="Hauser L."/>
            <person name="Kyrpides N."/>
            <person name="Kim E.A."/>
            <person name="Richardson P."/>
        </authorList>
    </citation>
    <scope>NUCLEOTIDE SEQUENCE [LARGE SCALE GENOMIC DNA]</scope>
    <source>
        <strain evidence="3">ATCC 700394 / DSM 18823 / ISDg</strain>
    </source>
</reference>
<dbReference type="HOGENOM" id="CLU_621016_0_0_9"/>
<organism evidence="2 3">
    <name type="scientific">Lachnoclostridium phytofermentans (strain ATCC 700394 / DSM 18823 / ISDg)</name>
    <name type="common">Clostridium phytofermentans</name>
    <dbReference type="NCBI Taxonomy" id="357809"/>
    <lineage>
        <taxon>Bacteria</taxon>
        <taxon>Bacillati</taxon>
        <taxon>Bacillota</taxon>
        <taxon>Clostridia</taxon>
        <taxon>Lachnospirales</taxon>
        <taxon>Lachnospiraceae</taxon>
    </lineage>
</organism>
<accession>A9KJ96</accession>
<evidence type="ECO:0000313" key="3">
    <source>
        <dbReference type="Proteomes" id="UP000000370"/>
    </source>
</evidence>
<sequence length="445" mass="49176" precursor="true">MKKKLVSLLLVLTMSSALLVGCGTSKTSKSEEKSEAEKVIEQAEKMTLTELYQKAIEESNGKTMYGIGNSSRGATAATGFIEELKKINSSYNGTIEWSQPKNNSIFTLLNADITSSSHTYSMTLIQDGNQIQSKMLDTKNVLNFIPKGWKEATGVNEEENGHPLTLQTLNKVFMFNHLGDKTYTNCWDFVYEGSSPLFMGVDSEPVGKNFLYMLTNDKYATSLKKAFDALDSTKQAYFQTTIDKVAKDGESLGLTGENTKYALAWIKLWCEKYNEQTDDGPICNSLVTNSAAGESGLLVYSKLRSVEESESVSVNNVTIAAYQDNYVGIGGYAYKHYLQLVKTAPLPWTACAFIAYMVTTEDGFYAWGKDMGGYSANPNINQDHSKDGFVDGVDTFPAKNDRGYEWWVSEDGALVVEDPKYCSEVSFNLSDWIDVILGNKASAAQ</sequence>